<keyword evidence="3" id="KW-1185">Reference proteome</keyword>
<feature type="region of interest" description="Disordered" evidence="1">
    <location>
        <begin position="227"/>
        <end position="276"/>
    </location>
</feature>
<sequence>MVMNKPRLGFFDSVMAEIQMDKYEHGCITGWTGPSGAVGEYCSGVELKVNASADVKKRFEWEFVAVRILRNLFGIPAEKIFCLQDFSKAGRTWKAGRDPVCAEGLRWFFDQCSRQPEEELLRGLRLVPLYAMREIPIVVHIYNPFVADERKSGDLKGSGTGRGSSWRSSGWTPRRSDHGTADCGALKACSLCGSDVHLYRQCSLRKGFYAGLFSESIGEKQEQSCLKTLESSPQQRQQREVEDNGSQEGGVGDDKGWTQVSRKTKNSGKGKREERT</sequence>
<dbReference type="OrthoDB" id="8959129at2759"/>
<proteinExistence type="predicted"/>
<dbReference type="Proteomes" id="UP000319801">
    <property type="component" value="Unassembled WGS sequence"/>
</dbReference>
<dbReference type="AlphaFoldDB" id="A0A556VVT0"/>
<name>A0A556VVT0_BAGYA</name>
<organism evidence="2 3">
    <name type="scientific">Bagarius yarrelli</name>
    <name type="common">Goonch</name>
    <name type="synonym">Bagrus yarrelli</name>
    <dbReference type="NCBI Taxonomy" id="175774"/>
    <lineage>
        <taxon>Eukaryota</taxon>
        <taxon>Metazoa</taxon>
        <taxon>Chordata</taxon>
        <taxon>Craniata</taxon>
        <taxon>Vertebrata</taxon>
        <taxon>Euteleostomi</taxon>
        <taxon>Actinopterygii</taxon>
        <taxon>Neopterygii</taxon>
        <taxon>Teleostei</taxon>
        <taxon>Ostariophysi</taxon>
        <taxon>Siluriformes</taxon>
        <taxon>Sisoridae</taxon>
        <taxon>Sisorinae</taxon>
        <taxon>Bagarius</taxon>
    </lineage>
</organism>
<accession>A0A556VVT0</accession>
<protein>
    <submittedName>
        <fullName evidence="2">Uncharacterized protein</fullName>
    </submittedName>
</protein>
<evidence type="ECO:0000313" key="2">
    <source>
        <dbReference type="EMBL" id="TTZ20719.1"/>
    </source>
</evidence>
<feature type="region of interest" description="Disordered" evidence="1">
    <location>
        <begin position="153"/>
        <end position="179"/>
    </location>
</feature>
<comment type="caution">
    <text evidence="2">The sequence shown here is derived from an EMBL/GenBank/DDBJ whole genome shotgun (WGS) entry which is preliminary data.</text>
</comment>
<evidence type="ECO:0000256" key="1">
    <source>
        <dbReference type="SAM" id="MobiDB-lite"/>
    </source>
</evidence>
<gene>
    <name evidence="2" type="ORF">Baya_16552</name>
</gene>
<reference evidence="2 3" key="1">
    <citation type="journal article" date="2019" name="Genome Biol. Evol.">
        <title>Whole-Genome Sequencing of the Giant Devil Catfish, Bagarius yarrelli.</title>
        <authorList>
            <person name="Jiang W."/>
            <person name="Lv Y."/>
            <person name="Cheng L."/>
            <person name="Yang K."/>
            <person name="Chao B."/>
            <person name="Wang X."/>
            <person name="Li Y."/>
            <person name="Pan X."/>
            <person name="You X."/>
            <person name="Zhang Y."/>
            <person name="Yang J."/>
            <person name="Li J."/>
            <person name="Zhang X."/>
            <person name="Liu S."/>
            <person name="Sun C."/>
            <person name="Yang J."/>
            <person name="Shi Q."/>
        </authorList>
    </citation>
    <scope>NUCLEOTIDE SEQUENCE [LARGE SCALE GENOMIC DNA]</scope>
    <source>
        <strain evidence="2">JWS20170419001</strain>
        <tissue evidence="2">Muscle</tissue>
    </source>
</reference>
<evidence type="ECO:0000313" key="3">
    <source>
        <dbReference type="Proteomes" id="UP000319801"/>
    </source>
</evidence>
<feature type="compositionally biased region" description="Polar residues" evidence="1">
    <location>
        <begin position="227"/>
        <end position="236"/>
    </location>
</feature>
<dbReference type="EMBL" id="VCAZ01000319">
    <property type="protein sequence ID" value="TTZ20719.1"/>
    <property type="molecule type" value="Genomic_DNA"/>
</dbReference>
<feature type="compositionally biased region" description="Low complexity" evidence="1">
    <location>
        <begin position="163"/>
        <end position="173"/>
    </location>
</feature>